<evidence type="ECO:0000259" key="1">
    <source>
        <dbReference type="Pfam" id="PF00535"/>
    </source>
</evidence>
<evidence type="ECO:0000313" key="2">
    <source>
        <dbReference type="EMBL" id="MSS17974.1"/>
    </source>
</evidence>
<protein>
    <submittedName>
        <fullName evidence="2">Glycosyltransferase family 2 protein</fullName>
    </submittedName>
</protein>
<organism evidence="2 3">
    <name type="scientific">Sodaliphilus pleomorphus</name>
    <dbReference type="NCBI Taxonomy" id="2606626"/>
    <lineage>
        <taxon>Bacteria</taxon>
        <taxon>Pseudomonadati</taxon>
        <taxon>Bacteroidota</taxon>
        <taxon>Bacteroidia</taxon>
        <taxon>Bacteroidales</taxon>
        <taxon>Muribaculaceae</taxon>
        <taxon>Sodaliphilus</taxon>
    </lineage>
</organism>
<gene>
    <name evidence="2" type="ORF">FYJ29_09430</name>
</gene>
<keyword evidence="2" id="KW-0808">Transferase</keyword>
<keyword evidence="3" id="KW-1185">Reference proteome</keyword>
<comment type="caution">
    <text evidence="2">The sequence shown here is derived from an EMBL/GenBank/DDBJ whole genome shotgun (WGS) entry which is preliminary data.</text>
</comment>
<evidence type="ECO:0000313" key="3">
    <source>
        <dbReference type="Proteomes" id="UP000483362"/>
    </source>
</evidence>
<dbReference type="GO" id="GO:0016740">
    <property type="term" value="F:transferase activity"/>
    <property type="evidence" value="ECO:0007669"/>
    <property type="project" value="UniProtKB-KW"/>
</dbReference>
<dbReference type="CDD" id="cd00761">
    <property type="entry name" value="Glyco_tranf_GTA_type"/>
    <property type="match status" value="1"/>
</dbReference>
<dbReference type="AlphaFoldDB" id="A0A6L5XF70"/>
<dbReference type="EMBL" id="VULT01000014">
    <property type="protein sequence ID" value="MSS17974.1"/>
    <property type="molecule type" value="Genomic_DNA"/>
</dbReference>
<dbReference type="InterPro" id="IPR050834">
    <property type="entry name" value="Glycosyltransf_2"/>
</dbReference>
<dbReference type="InterPro" id="IPR001173">
    <property type="entry name" value="Glyco_trans_2-like"/>
</dbReference>
<accession>A0A6L5XF70</accession>
<dbReference type="RefSeq" id="WP_154328480.1">
    <property type="nucleotide sequence ID" value="NZ_CP045696.1"/>
</dbReference>
<feature type="domain" description="Glycosyltransferase 2-like" evidence="1">
    <location>
        <begin position="245"/>
        <end position="377"/>
    </location>
</feature>
<dbReference type="Gene3D" id="3.90.550.10">
    <property type="entry name" value="Spore Coat Polysaccharide Biosynthesis Protein SpsA, Chain A"/>
    <property type="match status" value="1"/>
</dbReference>
<dbReference type="SUPFAM" id="SSF53448">
    <property type="entry name" value="Nucleotide-diphospho-sugar transferases"/>
    <property type="match status" value="1"/>
</dbReference>
<dbReference type="Proteomes" id="UP000483362">
    <property type="component" value="Unassembled WGS sequence"/>
</dbReference>
<sequence>MIDCFIPYTSDEQVSNTLKGLREEPLVARIFLLSSQPLAAAHEGCEVLVVPDLTSTMTMQAIAAAAKSDYTFFYNKYDTLRMNYKAMLRLVGIAQDTDAGMLYADHYHMSGDKRDKAPVIDYQAGSLRDDFDFGSVLFFNTAHLKEAASRITRAYRAAGFYDLRLLISEKYGIEHVDEYLYTDVELDHRSSGEKIFDYCDPKNADSQREMEDACTSHLKRIGAYLAPGDYRDLDFDEQQFPVEATVVIPVLNRKRVIKDAIESVLMQKTDFAFNLIVVDNHSTDGTGEIIDELAKADPRVIHIVPDRDDLGIGGCWNLAINDERCGKFAIGLDSDDVYATPATLATMIAEFYKENAAMVCGTYKVTDVDLNEIAPGVIDHHEWTAENGRNNALHVNGFGGPRAFYTPVYRAINLPNTCYGEDYAMGLRVSRDYRVGRVWDVMTCARRWDDNTDANLDIDKENANNTYKDRIRTWEVKARILKNKNSK</sequence>
<name>A0A6L5XF70_9BACT</name>
<dbReference type="PANTHER" id="PTHR43685">
    <property type="entry name" value="GLYCOSYLTRANSFERASE"/>
    <property type="match status" value="1"/>
</dbReference>
<dbReference type="InterPro" id="IPR029044">
    <property type="entry name" value="Nucleotide-diphossugar_trans"/>
</dbReference>
<reference evidence="2 3" key="1">
    <citation type="submission" date="2019-08" db="EMBL/GenBank/DDBJ databases">
        <title>In-depth cultivation of the pig gut microbiome towards novel bacterial diversity and tailored functional studies.</title>
        <authorList>
            <person name="Wylensek D."/>
            <person name="Hitch T.C.A."/>
            <person name="Clavel T."/>
        </authorList>
    </citation>
    <scope>NUCLEOTIDE SEQUENCE [LARGE SCALE GENOMIC DNA]</scope>
    <source>
        <strain evidence="2 3">Oil-RF-744-WCA-WT-10</strain>
    </source>
</reference>
<dbReference type="Pfam" id="PF00535">
    <property type="entry name" value="Glycos_transf_2"/>
    <property type="match status" value="1"/>
</dbReference>
<dbReference type="PANTHER" id="PTHR43685:SF2">
    <property type="entry name" value="GLYCOSYLTRANSFERASE 2-LIKE DOMAIN-CONTAINING PROTEIN"/>
    <property type="match status" value="1"/>
</dbReference>
<proteinExistence type="predicted"/>